<dbReference type="SUPFAM" id="SSF52540">
    <property type="entry name" value="P-loop containing nucleoside triphosphate hydrolases"/>
    <property type="match status" value="1"/>
</dbReference>
<evidence type="ECO:0000259" key="2">
    <source>
        <dbReference type="Pfam" id="PF24883"/>
    </source>
</evidence>
<organism evidence="3 4">
    <name type="scientific">Leucocoprinus birnbaumii</name>
    <dbReference type="NCBI Taxonomy" id="56174"/>
    <lineage>
        <taxon>Eukaryota</taxon>
        <taxon>Fungi</taxon>
        <taxon>Dikarya</taxon>
        <taxon>Basidiomycota</taxon>
        <taxon>Agaricomycotina</taxon>
        <taxon>Agaricomycetes</taxon>
        <taxon>Agaricomycetidae</taxon>
        <taxon>Agaricales</taxon>
        <taxon>Agaricineae</taxon>
        <taxon>Agaricaceae</taxon>
        <taxon>Leucocoprinus</taxon>
    </lineage>
</organism>
<feature type="domain" description="Nephrocystin 3-like N-terminal" evidence="2">
    <location>
        <begin position="137"/>
        <end position="295"/>
    </location>
</feature>
<keyword evidence="4" id="KW-1185">Reference proteome</keyword>
<keyword evidence="1" id="KW-0677">Repeat</keyword>
<accession>A0AAD5VJY2</accession>
<dbReference type="InterPro" id="IPR056884">
    <property type="entry name" value="NPHP3-like_N"/>
</dbReference>
<protein>
    <recommendedName>
        <fullName evidence="2">Nephrocystin 3-like N-terminal domain-containing protein</fullName>
    </recommendedName>
</protein>
<reference evidence="3" key="1">
    <citation type="submission" date="2022-07" db="EMBL/GenBank/DDBJ databases">
        <title>Genome Sequence of Leucocoprinus birnbaumii.</title>
        <authorList>
            <person name="Buettner E."/>
        </authorList>
    </citation>
    <scope>NUCLEOTIDE SEQUENCE</scope>
    <source>
        <strain evidence="3">VT141</strain>
    </source>
</reference>
<dbReference type="AlphaFoldDB" id="A0AAD5VJY2"/>
<evidence type="ECO:0000256" key="1">
    <source>
        <dbReference type="ARBA" id="ARBA00022737"/>
    </source>
</evidence>
<comment type="caution">
    <text evidence="3">The sequence shown here is derived from an EMBL/GenBank/DDBJ whole genome shotgun (WGS) entry which is preliminary data.</text>
</comment>
<dbReference type="Proteomes" id="UP001213000">
    <property type="component" value="Unassembled WGS sequence"/>
</dbReference>
<name>A0AAD5VJY2_9AGAR</name>
<evidence type="ECO:0000313" key="3">
    <source>
        <dbReference type="EMBL" id="KAJ3560377.1"/>
    </source>
</evidence>
<dbReference type="EMBL" id="JANIEX010001184">
    <property type="protein sequence ID" value="KAJ3560377.1"/>
    <property type="molecule type" value="Genomic_DNA"/>
</dbReference>
<dbReference type="InterPro" id="IPR027417">
    <property type="entry name" value="P-loop_NTPase"/>
</dbReference>
<evidence type="ECO:0000313" key="4">
    <source>
        <dbReference type="Proteomes" id="UP001213000"/>
    </source>
</evidence>
<gene>
    <name evidence="3" type="ORF">NP233_g10878</name>
</gene>
<proteinExistence type="predicted"/>
<dbReference type="PANTHER" id="PTHR10039:SF17">
    <property type="entry name" value="FUNGAL STAND N-TERMINAL GOODBYE DOMAIN-CONTAINING PROTEIN-RELATED"/>
    <property type="match status" value="1"/>
</dbReference>
<dbReference type="Pfam" id="PF24883">
    <property type="entry name" value="NPHP3_N"/>
    <property type="match status" value="1"/>
</dbReference>
<dbReference type="PANTHER" id="PTHR10039">
    <property type="entry name" value="AMELOGENIN"/>
    <property type="match status" value="1"/>
</dbReference>
<sequence>MSPTENLKRFRKSLSRILTRQPKDKHSEYFSRTSLPPAHIALASVTSSNAQLFGGASNFAIHSMNVNVRNTAEDFEKSNVGKLYALCIAKSGLTHISVIQRLIEKGAPAAIHNSAYRAYPPRCHEETRRSMRTDLVAWTANPKRLRRMRWYLGPAGVGKSAVAQSAAEDLAPLKWLGATFCFSRPGKVDDPDTVIPTIAYQLAMKNARYKRLITETLGNDPLILSMDRATQFKALILDPFQIIAMEDETTQPLLVIIDGLDECRDPKAQCELIYLIRSEVERGERIPLLWMVCSRPEWHLKLVSANVDRPVLCQQIEISIDNDEAQQDARRILRAGLLQIRNDYVLPADWPAPEQLDLIHDAASGHLGFVSFIVRFVKENNDSDGPRERFRLCVKAVSGRGIDTSSTNPLESMDVLYHQVLSKVPSKHLPNTMRILGISILYSGHQLNVDEHALFLVMARDSFYQYLSSLHSVINIPHPNNARITPIRIYHASFSDFLRDPVRSREFRLNEGAIHHEVAIRSLSLLGEDRTHDQQTFAAQVAWDACRNVPGTLVPGVLDLLEQFDFGKMQLSSDDSVAQFIRWLYTQVPGGRPLLLSLDHIDLADPHIKMIIVVHRSDDPVKFCEVFPMETLGRATPITLHLAIGRTNRTYISLVVEQRQLHSRRKSVLPVDPSVLRDLQVHRSLLA</sequence>
<dbReference type="Gene3D" id="3.40.50.300">
    <property type="entry name" value="P-loop containing nucleotide triphosphate hydrolases"/>
    <property type="match status" value="1"/>
</dbReference>